<evidence type="ECO:0000256" key="1">
    <source>
        <dbReference type="SAM" id="Phobius"/>
    </source>
</evidence>
<accession>A0A6J7XY56</accession>
<feature type="transmembrane region" description="Helical" evidence="1">
    <location>
        <begin position="12"/>
        <end position="32"/>
    </location>
</feature>
<gene>
    <name evidence="2" type="ORF">UFOPK3554_01366</name>
</gene>
<keyword evidence="1" id="KW-1133">Transmembrane helix</keyword>
<organism evidence="2">
    <name type="scientific">freshwater metagenome</name>
    <dbReference type="NCBI Taxonomy" id="449393"/>
    <lineage>
        <taxon>unclassified sequences</taxon>
        <taxon>metagenomes</taxon>
        <taxon>ecological metagenomes</taxon>
    </lineage>
</organism>
<evidence type="ECO:0000313" key="2">
    <source>
        <dbReference type="EMBL" id="CAB5241325.1"/>
    </source>
</evidence>
<proteinExistence type="predicted"/>
<keyword evidence="1" id="KW-0812">Transmembrane</keyword>
<sequence length="68" mass="7274">MERKGTINLRHFLLPGFCGGLTTFSALTLLTLKPSNGGFGYLLVTLLLSLAAIAVVIPMSQKLIAEKI</sequence>
<protein>
    <submittedName>
        <fullName evidence="2">Unannotated protein</fullName>
    </submittedName>
</protein>
<feature type="transmembrane region" description="Helical" evidence="1">
    <location>
        <begin position="38"/>
        <end position="57"/>
    </location>
</feature>
<dbReference type="EMBL" id="CAFBSG010000043">
    <property type="protein sequence ID" value="CAB5241325.1"/>
    <property type="molecule type" value="Genomic_DNA"/>
</dbReference>
<keyword evidence="1" id="KW-0472">Membrane</keyword>
<name>A0A6J7XY56_9ZZZZ</name>
<dbReference type="AlphaFoldDB" id="A0A6J7XY56"/>
<reference evidence="2" key="1">
    <citation type="submission" date="2020-05" db="EMBL/GenBank/DDBJ databases">
        <authorList>
            <person name="Chiriac C."/>
            <person name="Salcher M."/>
            <person name="Ghai R."/>
            <person name="Kavagutti S V."/>
        </authorList>
    </citation>
    <scope>NUCLEOTIDE SEQUENCE</scope>
</reference>